<sequence>MRPDLLILLVVAVSCSVNGVAANKLPESYPLCKKTDPKLNECIEKAAKVVLPQLRAGIPSINVPSIDPLKVTTINIGQGHGPISINIKFSDITVTGISDAQVHKADIDLKKYSLIFKGAIQNVSFVSQYEMTGRILLLPVTGQGPCKLTFTNIQANLGPKGKGVMKKGKNYFDVTEFFLNINGLDKLQVQFDNLFNGDKTLGASMNNLLNENWKDLWSELKPAFDEVFGEVFHQYSKGIFSGVAFDEIFLD</sequence>
<evidence type="ECO:0000256" key="4">
    <source>
        <dbReference type="SAM" id="SignalP"/>
    </source>
</evidence>
<dbReference type="PANTHER" id="PTHR11008:SF32">
    <property type="entry name" value="CIRCADIAN CLOCK-CONTROLLED PROTEIN DAYWAKE-RELATED"/>
    <property type="match status" value="1"/>
</dbReference>
<dbReference type="Proteomes" id="UP001378592">
    <property type="component" value="Unassembled WGS sequence"/>
</dbReference>
<evidence type="ECO:0000256" key="2">
    <source>
        <dbReference type="ARBA" id="ARBA00023108"/>
    </source>
</evidence>
<evidence type="ECO:0000256" key="1">
    <source>
        <dbReference type="ARBA" id="ARBA00022729"/>
    </source>
</evidence>
<comment type="caution">
    <text evidence="5">The sequence shown here is derived from an EMBL/GenBank/DDBJ whole genome shotgun (WGS) entry which is preliminary data.</text>
</comment>
<dbReference type="PROSITE" id="PS51257">
    <property type="entry name" value="PROKAR_LIPOPROTEIN"/>
    <property type="match status" value="1"/>
</dbReference>
<name>A0AAN9Z6F5_9ORTH</name>
<accession>A0AAN9Z6F5</accession>
<keyword evidence="6" id="KW-1185">Reference proteome</keyword>
<proteinExistence type="inferred from homology"/>
<comment type="similarity">
    <text evidence="3">Belongs to the TO family.</text>
</comment>
<evidence type="ECO:0000313" key="6">
    <source>
        <dbReference type="Proteomes" id="UP001378592"/>
    </source>
</evidence>
<keyword evidence="2" id="KW-0090">Biological rhythms</keyword>
<protein>
    <submittedName>
        <fullName evidence="5">Uncharacterized protein</fullName>
    </submittedName>
</protein>
<dbReference type="InterPro" id="IPR038606">
    <property type="entry name" value="To_sf"/>
</dbReference>
<dbReference type="InterPro" id="IPR010562">
    <property type="entry name" value="Haemolymph_juvenile_hormone-bd"/>
</dbReference>
<dbReference type="FunFam" id="3.15.10.30:FF:000001">
    <property type="entry name" value="Takeout-like protein 1"/>
    <property type="match status" value="1"/>
</dbReference>
<dbReference type="Pfam" id="PF06585">
    <property type="entry name" value="JHBP"/>
    <property type="match status" value="1"/>
</dbReference>
<organism evidence="5 6">
    <name type="scientific">Gryllus longicercus</name>
    <dbReference type="NCBI Taxonomy" id="2509291"/>
    <lineage>
        <taxon>Eukaryota</taxon>
        <taxon>Metazoa</taxon>
        <taxon>Ecdysozoa</taxon>
        <taxon>Arthropoda</taxon>
        <taxon>Hexapoda</taxon>
        <taxon>Insecta</taxon>
        <taxon>Pterygota</taxon>
        <taxon>Neoptera</taxon>
        <taxon>Polyneoptera</taxon>
        <taxon>Orthoptera</taxon>
        <taxon>Ensifera</taxon>
        <taxon>Gryllidea</taxon>
        <taxon>Grylloidea</taxon>
        <taxon>Gryllidae</taxon>
        <taxon>Gryllinae</taxon>
        <taxon>Gryllus</taxon>
    </lineage>
</organism>
<gene>
    <name evidence="5" type="ORF">R5R35_003269</name>
</gene>
<dbReference type="GO" id="GO:0007623">
    <property type="term" value="P:circadian rhythm"/>
    <property type="evidence" value="ECO:0007669"/>
    <property type="project" value="UniProtKB-ARBA"/>
</dbReference>
<dbReference type="Gene3D" id="3.15.10.30">
    <property type="entry name" value="Haemolymph juvenile hormone binding protein"/>
    <property type="match status" value="1"/>
</dbReference>
<feature type="signal peptide" evidence="4">
    <location>
        <begin position="1"/>
        <end position="22"/>
    </location>
</feature>
<dbReference type="PANTHER" id="PTHR11008">
    <property type="entry name" value="PROTEIN TAKEOUT-LIKE PROTEIN"/>
    <property type="match status" value="1"/>
</dbReference>
<evidence type="ECO:0000313" key="5">
    <source>
        <dbReference type="EMBL" id="KAK7866341.1"/>
    </source>
</evidence>
<dbReference type="EMBL" id="JAZDUA010000149">
    <property type="protein sequence ID" value="KAK7866341.1"/>
    <property type="molecule type" value="Genomic_DNA"/>
</dbReference>
<dbReference type="GO" id="GO:0005615">
    <property type="term" value="C:extracellular space"/>
    <property type="evidence" value="ECO:0007669"/>
    <property type="project" value="TreeGrafter"/>
</dbReference>
<feature type="chain" id="PRO_5042879539" evidence="4">
    <location>
        <begin position="23"/>
        <end position="251"/>
    </location>
</feature>
<evidence type="ECO:0000256" key="3">
    <source>
        <dbReference type="ARBA" id="ARBA00060902"/>
    </source>
</evidence>
<dbReference type="AlphaFoldDB" id="A0AAN9Z6F5"/>
<dbReference type="SMART" id="SM00700">
    <property type="entry name" value="JHBP"/>
    <property type="match status" value="1"/>
</dbReference>
<reference evidence="5 6" key="1">
    <citation type="submission" date="2024-03" db="EMBL/GenBank/DDBJ databases">
        <title>The genome assembly and annotation of the cricket Gryllus longicercus Weissman &amp; Gray.</title>
        <authorList>
            <person name="Szrajer S."/>
            <person name="Gray D."/>
            <person name="Ylla G."/>
        </authorList>
    </citation>
    <scope>NUCLEOTIDE SEQUENCE [LARGE SCALE GENOMIC DNA]</scope>
    <source>
        <strain evidence="5">DAG 2021-001</strain>
        <tissue evidence="5">Whole body minus gut</tissue>
    </source>
</reference>
<keyword evidence="1 4" id="KW-0732">Signal</keyword>